<keyword evidence="2" id="KW-0472">Membrane</keyword>
<keyword evidence="1" id="KW-0175">Coiled coil</keyword>
<evidence type="ECO:0000313" key="5">
    <source>
        <dbReference type="Proteomes" id="UP000027821"/>
    </source>
</evidence>
<keyword evidence="5" id="KW-1185">Reference proteome</keyword>
<feature type="transmembrane region" description="Helical" evidence="2">
    <location>
        <begin position="84"/>
        <end position="105"/>
    </location>
</feature>
<proteinExistence type="predicted"/>
<evidence type="ECO:0000313" key="4">
    <source>
        <dbReference type="EMBL" id="KEO73649.1"/>
    </source>
</evidence>
<dbReference type="OrthoDB" id="964337at2"/>
<comment type="caution">
    <text evidence="4">The sequence shown here is derived from an EMBL/GenBank/DDBJ whole genome shotgun (WGS) entry which is preliminary data.</text>
</comment>
<dbReference type="RefSeq" id="WP_035074586.1">
    <property type="nucleotide sequence ID" value="NZ_JMIH01000021.1"/>
</dbReference>
<keyword evidence="3" id="KW-0732">Signal</keyword>
<keyword evidence="4" id="KW-0030">Aminoacyl-tRNA synthetase</keyword>
<feature type="chain" id="PRO_5001695489" evidence="3">
    <location>
        <begin position="23"/>
        <end position="106"/>
    </location>
</feature>
<evidence type="ECO:0000256" key="1">
    <source>
        <dbReference type="SAM" id="Coils"/>
    </source>
</evidence>
<dbReference type="Proteomes" id="UP000027821">
    <property type="component" value="Unassembled WGS sequence"/>
</dbReference>
<reference evidence="4 5" key="1">
    <citation type="submission" date="2014-04" db="EMBL/GenBank/DDBJ databases">
        <title>Characterization and application of a salt tolerant electro-active bacterium.</title>
        <authorList>
            <person name="Yang L."/>
            <person name="Wei S."/>
            <person name="Tay Q.X.M."/>
        </authorList>
    </citation>
    <scope>NUCLEOTIDE SEQUENCE [LARGE SCALE GENOMIC DNA]</scope>
    <source>
        <strain evidence="4 5">LY1</strain>
    </source>
</reference>
<protein>
    <submittedName>
        <fullName evidence="4">Seryl-tRNA synthetase</fullName>
    </submittedName>
</protein>
<evidence type="ECO:0000256" key="3">
    <source>
        <dbReference type="SAM" id="SignalP"/>
    </source>
</evidence>
<keyword evidence="2" id="KW-0812">Transmembrane</keyword>
<sequence length="106" mass="11741">MKKLSQLLMCLMLFTAVAPSLAEAKGLKNDTDNTEISAEDQARLSEIDTRVAEIKEMDFSEMTKAEKKEIRNELKSLNKESKQLAGGVYISVGAIIIILLIILLLT</sequence>
<feature type="signal peptide" evidence="3">
    <location>
        <begin position="1"/>
        <end position="22"/>
    </location>
</feature>
<dbReference type="EMBL" id="JMIH01000021">
    <property type="protein sequence ID" value="KEO73649.1"/>
    <property type="molecule type" value="Genomic_DNA"/>
</dbReference>
<feature type="coiled-coil region" evidence="1">
    <location>
        <begin position="60"/>
        <end position="87"/>
    </location>
</feature>
<accession>A0A074KXJ1</accession>
<dbReference type="AlphaFoldDB" id="A0A074KXJ1"/>
<evidence type="ECO:0000256" key="2">
    <source>
        <dbReference type="SAM" id="Phobius"/>
    </source>
</evidence>
<organism evidence="4 5">
    <name type="scientific">Anditalea andensis</name>
    <dbReference type="NCBI Taxonomy" id="1048983"/>
    <lineage>
        <taxon>Bacteria</taxon>
        <taxon>Pseudomonadati</taxon>
        <taxon>Bacteroidota</taxon>
        <taxon>Cytophagia</taxon>
        <taxon>Cytophagales</taxon>
        <taxon>Cytophagaceae</taxon>
        <taxon>Anditalea</taxon>
    </lineage>
</organism>
<dbReference type="STRING" id="1048983.EL17_12175"/>
<dbReference type="GO" id="GO:0004812">
    <property type="term" value="F:aminoacyl-tRNA ligase activity"/>
    <property type="evidence" value="ECO:0007669"/>
    <property type="project" value="UniProtKB-KW"/>
</dbReference>
<gene>
    <name evidence="4" type="ORF">EL17_12175</name>
</gene>
<keyword evidence="2" id="KW-1133">Transmembrane helix</keyword>
<dbReference type="eggNOG" id="ENOG503373K">
    <property type="taxonomic scope" value="Bacteria"/>
</dbReference>
<name>A0A074KXJ1_9BACT</name>
<keyword evidence="4" id="KW-0436">Ligase</keyword>